<keyword evidence="1" id="KW-1133">Transmembrane helix</keyword>
<keyword evidence="1" id="KW-0472">Membrane</keyword>
<dbReference type="InterPro" id="IPR025646">
    <property type="entry name" value="DUF4350"/>
</dbReference>
<evidence type="ECO:0000313" key="3">
    <source>
        <dbReference type="EMBL" id="GAA1668749.1"/>
    </source>
</evidence>
<reference evidence="3 4" key="1">
    <citation type="journal article" date="2019" name="Int. J. Syst. Evol. Microbiol.">
        <title>The Global Catalogue of Microorganisms (GCM) 10K type strain sequencing project: providing services to taxonomists for standard genome sequencing and annotation.</title>
        <authorList>
            <consortium name="The Broad Institute Genomics Platform"/>
            <consortium name="The Broad Institute Genome Sequencing Center for Infectious Disease"/>
            <person name="Wu L."/>
            <person name="Ma J."/>
        </authorList>
    </citation>
    <scope>NUCLEOTIDE SEQUENCE [LARGE SCALE GENOMIC DNA]</scope>
    <source>
        <strain evidence="3 4">JCM 15575</strain>
    </source>
</reference>
<evidence type="ECO:0000259" key="2">
    <source>
        <dbReference type="Pfam" id="PF14258"/>
    </source>
</evidence>
<evidence type="ECO:0000256" key="1">
    <source>
        <dbReference type="SAM" id="Phobius"/>
    </source>
</evidence>
<feature type="transmembrane region" description="Helical" evidence="1">
    <location>
        <begin position="23"/>
        <end position="46"/>
    </location>
</feature>
<accession>A0ABN2GBV9</accession>
<feature type="domain" description="DUF4350" evidence="2">
    <location>
        <begin position="57"/>
        <end position="225"/>
    </location>
</feature>
<dbReference type="Pfam" id="PF14258">
    <property type="entry name" value="DUF4350"/>
    <property type="match status" value="1"/>
</dbReference>
<keyword evidence="1" id="KW-0812">Transmembrane</keyword>
<sequence>MTAATVAADPASGTTAPSRRRRVTAWIAIAAVLIGVGIAGTALAGLGRWSERNVLDPESAGPTGAQALVEILRDRGIDVTVVRDRAAAREALQRGAATLVVPDAPSLSDDGLTAVTDAAADVVLIDPRARTLRLLLPGSSTSGVGPGTVVDGACALAAAERAGGVAPGAIYQSGAGIDACYATGGGYGLLSGTRDGRPLTAVDGRALFTNEHLAENGNAALAVNLMGRHPTVIWWMPALTDTDLIDGDPSLGELTPPWVSPVIVLLLASGVAAAIWRGRRFGALVAERLPVTVRAGETTEGRARLYAHARDALHAADQLRIGALSRLAALLGLGPQAAAGEIADAAAARTGWDRGAVRGILIDATPRTDADLAELHRRLKDLERAVHVRVRPETARDERTTR</sequence>
<gene>
    <name evidence="3" type="ORF">GCM10009807_11070</name>
</gene>
<proteinExistence type="predicted"/>
<dbReference type="EMBL" id="BAAAPK010000001">
    <property type="protein sequence ID" value="GAA1668749.1"/>
    <property type="molecule type" value="Genomic_DNA"/>
</dbReference>
<organism evidence="3 4">
    <name type="scientific">Microbacterium lacus</name>
    <dbReference type="NCBI Taxonomy" id="415217"/>
    <lineage>
        <taxon>Bacteria</taxon>
        <taxon>Bacillati</taxon>
        <taxon>Actinomycetota</taxon>
        <taxon>Actinomycetes</taxon>
        <taxon>Micrococcales</taxon>
        <taxon>Microbacteriaceae</taxon>
        <taxon>Microbacterium</taxon>
    </lineage>
</organism>
<evidence type="ECO:0000313" key="4">
    <source>
        <dbReference type="Proteomes" id="UP001500596"/>
    </source>
</evidence>
<keyword evidence="4" id="KW-1185">Reference proteome</keyword>
<dbReference type="RefSeq" id="WP_344052441.1">
    <property type="nucleotide sequence ID" value="NZ_BAAAPK010000001.1"/>
</dbReference>
<dbReference type="Proteomes" id="UP001500596">
    <property type="component" value="Unassembled WGS sequence"/>
</dbReference>
<name>A0ABN2GBV9_9MICO</name>
<protein>
    <submittedName>
        <fullName evidence="3">DUF4350 domain-containing protein</fullName>
    </submittedName>
</protein>
<comment type="caution">
    <text evidence="3">The sequence shown here is derived from an EMBL/GenBank/DDBJ whole genome shotgun (WGS) entry which is preliminary data.</text>
</comment>